<dbReference type="InterPro" id="IPR004842">
    <property type="entry name" value="SLC12A_fam"/>
</dbReference>
<evidence type="ECO:0000259" key="8">
    <source>
        <dbReference type="Pfam" id="PF03522"/>
    </source>
</evidence>
<evidence type="ECO:0000259" key="7">
    <source>
        <dbReference type="Pfam" id="PF00324"/>
    </source>
</evidence>
<feature type="domain" description="SLC12A transporter C-terminal" evidence="8">
    <location>
        <begin position="842"/>
        <end position="918"/>
    </location>
</feature>
<keyword evidence="9" id="KW-1185">Reference proteome</keyword>
<evidence type="ECO:0000256" key="2">
    <source>
        <dbReference type="ARBA" id="ARBA00022692"/>
    </source>
</evidence>
<feature type="transmembrane region" description="Helical" evidence="6">
    <location>
        <begin position="602"/>
        <end position="624"/>
    </location>
</feature>
<protein>
    <submittedName>
        <fullName evidence="10">Amino acid permease/ SLC12A domain-containing protein</fullName>
    </submittedName>
</protein>
<evidence type="ECO:0000256" key="3">
    <source>
        <dbReference type="ARBA" id="ARBA00022989"/>
    </source>
</evidence>
<proteinExistence type="predicted"/>
<feature type="transmembrane region" description="Helical" evidence="6">
    <location>
        <begin position="125"/>
        <end position="147"/>
    </location>
</feature>
<evidence type="ECO:0000256" key="6">
    <source>
        <dbReference type="SAM" id="Phobius"/>
    </source>
</evidence>
<organism evidence="9 10">
    <name type="scientific">Setaria digitata</name>
    <dbReference type="NCBI Taxonomy" id="48799"/>
    <lineage>
        <taxon>Eukaryota</taxon>
        <taxon>Metazoa</taxon>
        <taxon>Ecdysozoa</taxon>
        <taxon>Nematoda</taxon>
        <taxon>Chromadorea</taxon>
        <taxon>Rhabditida</taxon>
        <taxon>Spirurina</taxon>
        <taxon>Spiruromorpha</taxon>
        <taxon>Filarioidea</taxon>
        <taxon>Setariidae</taxon>
        <taxon>Setaria</taxon>
    </lineage>
</organism>
<feature type="transmembrane region" description="Helical" evidence="6">
    <location>
        <begin position="217"/>
        <end position="236"/>
    </location>
</feature>
<dbReference type="AlphaFoldDB" id="A0A915PJ12"/>
<accession>A0A915PJ12</accession>
<feature type="domain" description="SLC12A transporter C-terminal" evidence="8">
    <location>
        <begin position="704"/>
        <end position="827"/>
    </location>
</feature>
<evidence type="ECO:0000313" key="9">
    <source>
        <dbReference type="Proteomes" id="UP000887581"/>
    </source>
</evidence>
<keyword evidence="3 6" id="KW-1133">Transmembrane helix</keyword>
<feature type="coiled-coil region" evidence="5">
    <location>
        <begin position="928"/>
        <end position="955"/>
    </location>
</feature>
<evidence type="ECO:0000313" key="10">
    <source>
        <dbReference type="WBParaSite" id="sdigi.contig102.g4367.t1"/>
    </source>
</evidence>
<keyword evidence="2 6" id="KW-0812">Transmembrane</keyword>
<dbReference type="GO" id="GO:0007268">
    <property type="term" value="P:chemical synaptic transmission"/>
    <property type="evidence" value="ECO:0007669"/>
    <property type="project" value="TreeGrafter"/>
</dbReference>
<dbReference type="GO" id="GO:0055064">
    <property type="term" value="P:chloride ion homeostasis"/>
    <property type="evidence" value="ECO:0007669"/>
    <property type="project" value="TreeGrafter"/>
</dbReference>
<feature type="transmembrane region" description="Helical" evidence="6">
    <location>
        <begin position="159"/>
        <end position="178"/>
    </location>
</feature>
<dbReference type="Pfam" id="PF00324">
    <property type="entry name" value="AA_permease"/>
    <property type="match status" value="2"/>
</dbReference>
<feature type="domain" description="Amino acid permease/ SLC12A" evidence="7">
    <location>
        <begin position="400"/>
        <end position="667"/>
    </location>
</feature>
<dbReference type="GO" id="GO:0055075">
    <property type="term" value="P:potassium ion homeostasis"/>
    <property type="evidence" value="ECO:0007669"/>
    <property type="project" value="TreeGrafter"/>
</dbReference>
<dbReference type="Pfam" id="PF03522">
    <property type="entry name" value="SLC12"/>
    <property type="match status" value="3"/>
</dbReference>
<dbReference type="InterPro" id="IPR004841">
    <property type="entry name" value="AA-permease/SLC12A_dom"/>
</dbReference>
<dbReference type="PANTHER" id="PTHR11827">
    <property type="entry name" value="SOLUTE CARRIER FAMILY 12, CATION COTRANSPORTERS"/>
    <property type="match status" value="1"/>
</dbReference>
<dbReference type="GO" id="GO:0006884">
    <property type="term" value="P:cell volume homeostasis"/>
    <property type="evidence" value="ECO:0007669"/>
    <property type="project" value="TreeGrafter"/>
</dbReference>
<feature type="transmembrane region" description="Helical" evidence="6">
    <location>
        <begin position="544"/>
        <end position="563"/>
    </location>
</feature>
<evidence type="ECO:0000256" key="4">
    <source>
        <dbReference type="ARBA" id="ARBA00023136"/>
    </source>
</evidence>
<dbReference type="GO" id="GO:0045202">
    <property type="term" value="C:synapse"/>
    <property type="evidence" value="ECO:0007669"/>
    <property type="project" value="GOC"/>
</dbReference>
<feature type="transmembrane region" description="Helical" evidence="6">
    <location>
        <begin position="410"/>
        <end position="428"/>
    </location>
</feature>
<feature type="domain" description="SLC12A transporter C-terminal" evidence="8">
    <location>
        <begin position="1022"/>
        <end position="1119"/>
    </location>
</feature>
<sequence>MGDLSEHPNENDDEKVTLRKDSIAAVIPLAGTNFGTESGGASPMEDDFNEGVSLLLPVDDTIKEELFASDEESSVGDDTAKPSMAHTNLELFEDTAAELFSQYLKVFTQPQALERSVKSANLGTLFGVYLPTVQHILGVTMFIRLFWVVGIAGISQASLLLALCCLTTFITSISLSAIATNGEIKSGGAYYMLSRNLGTEFGTAIGILFYLGNAVAASMYLVGGVEILLIYIFPDLTIGGREVQSQTDIFGMMSHNLRIYATLLLLLEFIVVAMGVRFVQLFAPISLLCVILSILSCFAGGVEKSINPENGQRVCKIGDHLLQAQAFMPQNASIVHICRYCNEIYISRTVTEYCSNGTCFLPIKCVNGYPGFSSGILKENLKTSYYMKAGEYKPGKMANFHIEVYQDVKTTFFVLLAIYFPAVTGILTGTNMSGDLKNAQKSIPSGTLGAQLTTSFIYFALVLTFGASIDGDILRDKYGASMAGSMVVANLAWPSHWILLLGSFTSTFGAALQCAPRLLQCIAQDEVVPELKSFRKLTKRNEPFNGLLITTLIAELAILLGAMDHIAAVVDFFFLMCYAFINVICAMHSVIKAPNWRPRYKYYHWSLALLGAFLCFFIMFTTHWDYAIVSCFLCFSLYKYTEYRGANREWGSGMRAVSISTAQKALLTIDDSEPSHPKDFRPQLLLLFALKWQDDQTDLRYKRLLHLASQLKASQGLCVVVAFLCGNPFDENDQNNANEIRKRLKDDMKEAKLRGFAKTLVYGESQICGSISTVIQSTGVGALCPNTLLLKWPKYSSDWPSEPPDSEYSTFVDKLHAGYVMKMCLLVAKEISHFPYISEPVKGGYVDAYWIIRDRGFLGLIAHLLLHHKVWRGCQLRVIGIARDGVEREEMTGRINFYLKAMRIDATVQVHILSDPNISRADFERTLMMEERSQMAREAKRLATAEKNIELSKETNGKAPSDIDNIEPLKRNRFCVEKHAGEIRVDVEKGSEDLIVNDASLDSTAMENRSVQTFPTQAELGRKIVKKLRIRDEDIKYDNERMKRLQNLDRRKVHKMHTATRLNTLFRKTSEKSQLILLNLPKPPEVKEGFTDYMHYLDELTAGLPRVLFVRGAGAETLTSTA</sequence>
<keyword evidence="5" id="KW-0175">Coiled coil</keyword>
<dbReference type="WBParaSite" id="sdigi.contig102.g4367.t1">
    <property type="protein sequence ID" value="sdigi.contig102.g4367.t1"/>
    <property type="gene ID" value="sdigi.contig102.g4367"/>
</dbReference>
<dbReference type="PANTHER" id="PTHR11827:SF53">
    <property type="entry name" value="K+_CL-COTRANSPORTER"/>
    <property type="match status" value="1"/>
</dbReference>
<dbReference type="GO" id="GO:1990573">
    <property type="term" value="P:potassium ion import across plasma membrane"/>
    <property type="evidence" value="ECO:0007669"/>
    <property type="project" value="TreeGrafter"/>
</dbReference>
<comment type="subcellular location">
    <subcellularLocation>
        <location evidence="1">Membrane</location>
        <topology evidence="1">Multi-pass membrane protein</topology>
    </subcellularLocation>
</comment>
<dbReference type="Proteomes" id="UP000887581">
    <property type="component" value="Unplaced"/>
</dbReference>
<dbReference type="InterPro" id="IPR018491">
    <property type="entry name" value="SLC12_C"/>
</dbReference>
<feature type="transmembrane region" description="Helical" evidence="6">
    <location>
        <begin position="282"/>
        <end position="302"/>
    </location>
</feature>
<reference evidence="10" key="1">
    <citation type="submission" date="2022-11" db="UniProtKB">
        <authorList>
            <consortium name="WormBaseParasite"/>
        </authorList>
    </citation>
    <scope>IDENTIFICATION</scope>
</reference>
<dbReference type="GO" id="GO:0005886">
    <property type="term" value="C:plasma membrane"/>
    <property type="evidence" value="ECO:0007669"/>
    <property type="project" value="TreeGrafter"/>
</dbReference>
<name>A0A915PJ12_9BILA</name>
<evidence type="ECO:0000256" key="1">
    <source>
        <dbReference type="ARBA" id="ARBA00004141"/>
    </source>
</evidence>
<dbReference type="Gene3D" id="1.20.1740.10">
    <property type="entry name" value="Amino acid/polyamine transporter I"/>
    <property type="match status" value="1"/>
</dbReference>
<feature type="transmembrane region" description="Helical" evidence="6">
    <location>
        <begin position="569"/>
        <end position="590"/>
    </location>
</feature>
<keyword evidence="4 6" id="KW-0472">Membrane</keyword>
<feature type="transmembrane region" description="Helical" evidence="6">
    <location>
        <begin position="448"/>
        <end position="469"/>
    </location>
</feature>
<feature type="domain" description="Amino acid permease/ SLC12A" evidence="7">
    <location>
        <begin position="133"/>
        <end position="331"/>
    </location>
</feature>
<feature type="transmembrane region" description="Helical" evidence="6">
    <location>
        <begin position="257"/>
        <end position="276"/>
    </location>
</feature>
<dbReference type="GO" id="GO:0015379">
    <property type="term" value="F:potassium:chloride symporter activity"/>
    <property type="evidence" value="ECO:0007669"/>
    <property type="project" value="TreeGrafter"/>
</dbReference>
<evidence type="ECO:0000256" key="5">
    <source>
        <dbReference type="SAM" id="Coils"/>
    </source>
</evidence>